<keyword evidence="3" id="KW-1133">Transmembrane helix</keyword>
<dbReference type="Proteomes" id="UP000818624">
    <property type="component" value="Chromosome 1"/>
</dbReference>
<evidence type="ECO:0000256" key="4">
    <source>
        <dbReference type="ARBA" id="ARBA00023136"/>
    </source>
</evidence>
<name>A0ABY8EKY9_MALFU</name>
<dbReference type="PANTHER" id="PTHR12265:SF30">
    <property type="entry name" value="TRANSMEMBRANE PROTEIN 53"/>
    <property type="match status" value="1"/>
</dbReference>
<evidence type="ECO:0000256" key="5">
    <source>
        <dbReference type="ARBA" id="ARBA00023242"/>
    </source>
</evidence>
<dbReference type="EMBL" id="CP046234">
    <property type="protein sequence ID" value="WFD46238.1"/>
    <property type="molecule type" value="Genomic_DNA"/>
</dbReference>
<dbReference type="PANTHER" id="PTHR12265">
    <property type="entry name" value="TRANSMEMBRANE PROTEIN 53"/>
    <property type="match status" value="1"/>
</dbReference>
<evidence type="ECO:0000256" key="2">
    <source>
        <dbReference type="ARBA" id="ARBA00022692"/>
    </source>
</evidence>
<gene>
    <name evidence="7" type="ORF">GLX27_000870</name>
</gene>
<evidence type="ECO:0000313" key="7">
    <source>
        <dbReference type="EMBL" id="WFD46238.1"/>
    </source>
</evidence>
<proteinExistence type="predicted"/>
<keyword evidence="8" id="KW-1185">Reference proteome</keyword>
<evidence type="ECO:0000256" key="3">
    <source>
        <dbReference type="ARBA" id="ARBA00022989"/>
    </source>
</evidence>
<comment type="subcellular location">
    <subcellularLocation>
        <location evidence="6">Endomembrane system</location>
        <topology evidence="6">Single-pass membrane protein</topology>
    </subcellularLocation>
    <subcellularLocation>
        <location evidence="1">Nucleus membrane</location>
    </subcellularLocation>
</comment>
<accession>A0ABY8EKY9</accession>
<evidence type="ECO:0000313" key="8">
    <source>
        <dbReference type="Proteomes" id="UP000818624"/>
    </source>
</evidence>
<reference evidence="7 8" key="1">
    <citation type="journal article" date="2020" name="Elife">
        <title>Loss of centromere function drives karyotype evolution in closely related Malassezia species.</title>
        <authorList>
            <person name="Sankaranarayanan S.R."/>
            <person name="Ianiri G."/>
            <person name="Coelho M.A."/>
            <person name="Reza M.H."/>
            <person name="Thimmappa B.C."/>
            <person name="Ganguly P."/>
            <person name="Vadnala R.N."/>
            <person name="Sun S."/>
            <person name="Siddharthan R."/>
            <person name="Tellgren-Roth C."/>
            <person name="Dawson T.L."/>
            <person name="Heitman J."/>
            <person name="Sanyal K."/>
        </authorList>
    </citation>
    <scope>NUCLEOTIDE SEQUENCE [LARGE SCALE GENOMIC DNA]</scope>
    <source>
        <strain evidence="7">CBS14141</strain>
    </source>
</reference>
<evidence type="ECO:0000256" key="6">
    <source>
        <dbReference type="ARBA" id="ARBA00037847"/>
    </source>
</evidence>
<protein>
    <submittedName>
        <fullName evidence="7">Uncharacterized protein</fullName>
    </submittedName>
</protein>
<sequence length="327" mass="36518">MRTTLRAMAPALQQVGTALYAARPTVQSAKSAYAPCAVMVYGWMDAELKYVSKYVQPYMELYPHATVLVQLSTTSSAFMTTPPGGEPDTLAALELLREAHDRAHAVSPEVRPTVVFHSFSNGGLMPFTSLLDYGCRMPERLPRPLAYIMDCSPGYLDGKLFAEAMAPMAPSGSYLGQFQHWMMRNSSRAVFDGINAYAWLRRRENPLEVAKHYVNDVASWAWGERPAQLPARLYTFTEADAFIAPDAVIAHAQEAQDTMRHEPVRVHDLEKLAPEEVRLTEDTVQLCRWTTPKHCAIARHAPGTYWAAIRQFLETAVAHNAAPMAKY</sequence>
<keyword evidence="2" id="KW-0812">Transmembrane</keyword>
<organism evidence="7 8">
    <name type="scientific">Malassezia furfur</name>
    <name type="common">Pityriasis versicolor infection agent</name>
    <name type="synonym">Pityrosporum furfur</name>
    <dbReference type="NCBI Taxonomy" id="55194"/>
    <lineage>
        <taxon>Eukaryota</taxon>
        <taxon>Fungi</taxon>
        <taxon>Dikarya</taxon>
        <taxon>Basidiomycota</taxon>
        <taxon>Ustilaginomycotina</taxon>
        <taxon>Malasseziomycetes</taxon>
        <taxon>Malasseziales</taxon>
        <taxon>Malasseziaceae</taxon>
        <taxon>Malassezia</taxon>
    </lineage>
</organism>
<keyword evidence="4" id="KW-0472">Membrane</keyword>
<keyword evidence="5" id="KW-0539">Nucleus</keyword>
<evidence type="ECO:0000256" key="1">
    <source>
        <dbReference type="ARBA" id="ARBA00004126"/>
    </source>
</evidence>
<dbReference type="InterPro" id="IPR008547">
    <property type="entry name" value="DUF829_TMEM53"/>
</dbReference>
<dbReference type="Pfam" id="PF05705">
    <property type="entry name" value="DUF829"/>
    <property type="match status" value="1"/>
</dbReference>